<dbReference type="Proteomes" id="UP000072653">
    <property type="component" value="Unassembled WGS sequence"/>
</dbReference>
<evidence type="ECO:0000313" key="1">
    <source>
        <dbReference type="EMBL" id="KXT84853.1"/>
    </source>
</evidence>
<reference evidence="1" key="1">
    <citation type="submission" date="2016-01" db="EMBL/GenBank/DDBJ databases">
        <title>Highly variable Streptococcus oralis are common among viridans streptococci isolated from primates.</title>
        <authorList>
            <person name="Denapaite D."/>
            <person name="Rieger M."/>
            <person name="Koendgen S."/>
            <person name="Brueckner R."/>
            <person name="Ochigava I."/>
            <person name="Kappeler P."/>
            <person name="Maetz-Rensing K."/>
            <person name="Leendertz F."/>
            <person name="Hakenbeck R."/>
        </authorList>
    </citation>
    <scope>NUCLEOTIDE SEQUENCE [LARGE SCALE GENOMIC DNA]</scope>
    <source>
        <strain evidence="1">DD16</strain>
    </source>
</reference>
<sequence length="51" mass="6555">MFLSGILKKQTYDTSYLTFYHIFETFIYFRKRFYMLKFYQEIKEVKKWEFG</sequence>
<dbReference type="AlphaFoldDB" id="A0A139P9K6"/>
<gene>
    <name evidence="1" type="ORF">SORDD16_01700</name>
</gene>
<accession>A0A139P9K6</accession>
<organism evidence="1">
    <name type="scientific">Streptococcus oralis</name>
    <dbReference type="NCBI Taxonomy" id="1303"/>
    <lineage>
        <taxon>Bacteria</taxon>
        <taxon>Bacillati</taxon>
        <taxon>Bacillota</taxon>
        <taxon>Bacilli</taxon>
        <taxon>Lactobacillales</taxon>
        <taxon>Streptococcaceae</taxon>
        <taxon>Streptococcus</taxon>
    </lineage>
</organism>
<protein>
    <submittedName>
        <fullName evidence="1">Uncharacterized protein</fullName>
    </submittedName>
</protein>
<name>A0A139P9K6_STROR</name>
<comment type="caution">
    <text evidence="1">The sequence shown here is derived from an EMBL/GenBank/DDBJ whole genome shotgun (WGS) entry which is preliminary data.</text>
</comment>
<dbReference type="EMBL" id="LQOB01000298">
    <property type="protein sequence ID" value="KXT84853.1"/>
    <property type="molecule type" value="Genomic_DNA"/>
</dbReference>
<proteinExistence type="predicted"/>